<dbReference type="InterPro" id="IPR001279">
    <property type="entry name" value="Metallo-B-lactamas"/>
</dbReference>
<gene>
    <name evidence="2" type="ORF">NC799_09450</name>
</gene>
<reference evidence="2" key="1">
    <citation type="submission" date="2022-06" db="EMBL/GenBank/DDBJ databases">
        <title>Aquibacillus sp. a new bacterium isolated from soil saline samples.</title>
        <authorList>
            <person name="Galisteo C."/>
            <person name="De La Haba R."/>
            <person name="Sanchez-Porro C."/>
            <person name="Ventosa A."/>
        </authorList>
    </citation>
    <scope>NUCLEOTIDE SEQUENCE</scope>
    <source>
        <strain evidence="2">3ASR75-54</strain>
    </source>
</reference>
<dbReference type="InterPro" id="IPR036866">
    <property type="entry name" value="RibonucZ/Hydroxyglut_hydro"/>
</dbReference>
<protein>
    <submittedName>
        <fullName evidence="2">MBL fold metallo-hydrolase</fullName>
    </submittedName>
</protein>
<name>A0A9X3WDR5_9BACI</name>
<comment type="caution">
    <text evidence="2">The sequence shown here is derived from an EMBL/GenBank/DDBJ whole genome shotgun (WGS) entry which is preliminary data.</text>
</comment>
<keyword evidence="3" id="KW-1185">Reference proteome</keyword>
<dbReference type="InterPro" id="IPR050855">
    <property type="entry name" value="NDM-1-like"/>
</dbReference>
<dbReference type="EMBL" id="JAMQKC010000006">
    <property type="protein sequence ID" value="MDC3417148.1"/>
    <property type="molecule type" value="Genomic_DNA"/>
</dbReference>
<dbReference type="PANTHER" id="PTHR42951:SF17">
    <property type="entry name" value="METALLO-BETA-LACTAMASE DOMAIN-CONTAINING PROTEIN"/>
    <property type="match status" value="1"/>
</dbReference>
<feature type="domain" description="Metallo-beta-lactamase" evidence="1">
    <location>
        <begin position="34"/>
        <end position="243"/>
    </location>
</feature>
<dbReference type="Gene3D" id="3.60.15.10">
    <property type="entry name" value="Ribonuclease Z/Hydroxyacylglutathione hydrolase-like"/>
    <property type="match status" value="1"/>
</dbReference>
<dbReference type="CDD" id="cd07721">
    <property type="entry name" value="yflN-like_MBL-fold"/>
    <property type="match status" value="1"/>
</dbReference>
<proteinExistence type="predicted"/>
<dbReference type="RefSeq" id="WP_272446211.1">
    <property type="nucleotide sequence ID" value="NZ_JAMQKC010000006.1"/>
</dbReference>
<sequence>MDKEFDQHYNDELHTENADPEEILDDVAYYRTIAANVYMLGHPDSDTWVLVDTAVGHYSTRIIAAVEKRFGDKKPSAIILTHGHFDHVGSANDLAKHWNIPIYIHEKEIDYVTEKAQYQPADPTMGGGLMSIFSILFPKKPVNLKEWVQPLPSNGEIPLLKDWRYIETPGHSPGHIVLYREKDGVLITGDAILTEKPQSTISTFIPIKNVYGPPAYFTEDWDAARNSVKKIAALKPNYLLTGHGLPMEGPEIQEQLDHLASNFDNLVLPDHKKN</sequence>
<organism evidence="2 3">
    <name type="scientific">Aquibacillus salsiterrae</name>
    <dbReference type="NCBI Taxonomy" id="2950439"/>
    <lineage>
        <taxon>Bacteria</taxon>
        <taxon>Bacillati</taxon>
        <taxon>Bacillota</taxon>
        <taxon>Bacilli</taxon>
        <taxon>Bacillales</taxon>
        <taxon>Bacillaceae</taxon>
        <taxon>Aquibacillus</taxon>
    </lineage>
</organism>
<dbReference type="PANTHER" id="PTHR42951">
    <property type="entry name" value="METALLO-BETA-LACTAMASE DOMAIN-CONTAINING"/>
    <property type="match status" value="1"/>
</dbReference>
<dbReference type="SUPFAM" id="SSF56281">
    <property type="entry name" value="Metallo-hydrolase/oxidoreductase"/>
    <property type="match status" value="1"/>
</dbReference>
<accession>A0A9X3WDR5</accession>
<evidence type="ECO:0000313" key="3">
    <source>
        <dbReference type="Proteomes" id="UP001145069"/>
    </source>
</evidence>
<dbReference type="SMART" id="SM00849">
    <property type="entry name" value="Lactamase_B"/>
    <property type="match status" value="1"/>
</dbReference>
<dbReference type="Pfam" id="PF00753">
    <property type="entry name" value="Lactamase_B"/>
    <property type="match status" value="1"/>
</dbReference>
<dbReference type="Proteomes" id="UP001145069">
    <property type="component" value="Unassembled WGS sequence"/>
</dbReference>
<evidence type="ECO:0000259" key="1">
    <source>
        <dbReference type="SMART" id="SM00849"/>
    </source>
</evidence>
<evidence type="ECO:0000313" key="2">
    <source>
        <dbReference type="EMBL" id="MDC3417148.1"/>
    </source>
</evidence>
<dbReference type="AlphaFoldDB" id="A0A9X3WDR5"/>